<dbReference type="SUPFAM" id="SSF56219">
    <property type="entry name" value="DNase I-like"/>
    <property type="match status" value="1"/>
</dbReference>
<reference evidence="1" key="1">
    <citation type="journal article" date="2023" name="G3 (Bethesda)">
        <title>Whole genome assembly and annotation of the endangered Caribbean coral Acropora cervicornis.</title>
        <authorList>
            <person name="Selwyn J.D."/>
            <person name="Vollmer S.V."/>
        </authorList>
    </citation>
    <scope>NUCLEOTIDE SEQUENCE</scope>
    <source>
        <strain evidence="1">K2</strain>
    </source>
</reference>
<name>A0AAD9UR47_ACRCE</name>
<evidence type="ECO:0000313" key="2">
    <source>
        <dbReference type="Proteomes" id="UP001249851"/>
    </source>
</evidence>
<feature type="non-terminal residue" evidence="1">
    <location>
        <position position="1"/>
    </location>
</feature>
<dbReference type="EMBL" id="JARQWQ010000310">
    <property type="protein sequence ID" value="KAK2546725.1"/>
    <property type="molecule type" value="Genomic_DNA"/>
</dbReference>
<comment type="caution">
    <text evidence="1">The sequence shown here is derived from an EMBL/GenBank/DDBJ whole genome shotgun (WGS) entry which is preliminary data.</text>
</comment>
<dbReference type="AlphaFoldDB" id="A0AAD9UR47"/>
<protein>
    <recommendedName>
        <fullName evidence="3">Endonuclease/exonuclease/phosphatase domain-containing protein</fullName>
    </recommendedName>
</protein>
<proteinExistence type="predicted"/>
<dbReference type="PANTHER" id="PTHR33776:SF3">
    <property type="entry name" value="PHD-TYPE DOMAIN-CONTAINING PROTEIN"/>
    <property type="match status" value="1"/>
</dbReference>
<evidence type="ECO:0000313" key="1">
    <source>
        <dbReference type="EMBL" id="KAK2546725.1"/>
    </source>
</evidence>
<accession>A0AAD9UR47</accession>
<dbReference type="PANTHER" id="PTHR33776">
    <property type="entry name" value="ENDO/EXONUCLEASE/PHOSPHATASE DOMAIN-CONTAINING PROTEIN"/>
    <property type="match status" value="1"/>
</dbReference>
<reference evidence="1" key="2">
    <citation type="journal article" date="2023" name="Science">
        <title>Genomic signatures of disease resistance in endangered staghorn corals.</title>
        <authorList>
            <person name="Vollmer S.V."/>
            <person name="Selwyn J.D."/>
            <person name="Despard B.A."/>
            <person name="Roesel C.L."/>
        </authorList>
    </citation>
    <scope>NUCLEOTIDE SEQUENCE</scope>
    <source>
        <strain evidence="1">K2</strain>
    </source>
</reference>
<dbReference type="Proteomes" id="UP001249851">
    <property type="component" value="Unassembled WGS sequence"/>
</dbReference>
<organism evidence="1 2">
    <name type="scientific">Acropora cervicornis</name>
    <name type="common">Staghorn coral</name>
    <dbReference type="NCBI Taxonomy" id="6130"/>
    <lineage>
        <taxon>Eukaryota</taxon>
        <taxon>Metazoa</taxon>
        <taxon>Cnidaria</taxon>
        <taxon>Anthozoa</taxon>
        <taxon>Hexacorallia</taxon>
        <taxon>Scleractinia</taxon>
        <taxon>Astrocoeniina</taxon>
        <taxon>Acroporidae</taxon>
        <taxon>Acropora</taxon>
    </lineage>
</organism>
<evidence type="ECO:0008006" key="3">
    <source>
        <dbReference type="Google" id="ProtNLM"/>
    </source>
</evidence>
<dbReference type="InterPro" id="IPR036691">
    <property type="entry name" value="Endo/exonu/phosph_ase_sf"/>
</dbReference>
<sequence length="108" mass="12168">GGKKSSFKFSERKFSAHGRIIKLVLIYSPPYSKEHPVPASIFFQEFSAFLETSVLCPEVLLVSGDFNFHLDDADARIVMELVDTFGRLQHITTPKYVSGHTLHLTVVE</sequence>
<keyword evidence="2" id="KW-1185">Reference proteome</keyword>
<gene>
    <name evidence="1" type="ORF">P5673_033649</name>
</gene>